<keyword evidence="1" id="KW-0732">Signal</keyword>
<name>A0ABT9E780_9PROT</name>
<reference evidence="2 3" key="1">
    <citation type="submission" date="2023-08" db="EMBL/GenBank/DDBJ databases">
        <title>The draft genome sequence of Paracraurococcus sp. LOR1-02.</title>
        <authorList>
            <person name="Kingkaew E."/>
            <person name="Tanasupawat S."/>
        </authorList>
    </citation>
    <scope>NUCLEOTIDE SEQUENCE [LARGE SCALE GENOMIC DNA]</scope>
    <source>
        <strain evidence="2 3">LOR1-02</strain>
    </source>
</reference>
<evidence type="ECO:0000256" key="1">
    <source>
        <dbReference type="SAM" id="SignalP"/>
    </source>
</evidence>
<proteinExistence type="predicted"/>
<organism evidence="2 3">
    <name type="scientific">Paracraurococcus lichenis</name>
    <dbReference type="NCBI Taxonomy" id="3064888"/>
    <lineage>
        <taxon>Bacteria</taxon>
        <taxon>Pseudomonadati</taxon>
        <taxon>Pseudomonadota</taxon>
        <taxon>Alphaproteobacteria</taxon>
        <taxon>Acetobacterales</taxon>
        <taxon>Roseomonadaceae</taxon>
        <taxon>Paracraurococcus</taxon>
    </lineage>
</organism>
<dbReference type="EMBL" id="JAUTWS010000038">
    <property type="protein sequence ID" value="MDO9712033.1"/>
    <property type="molecule type" value="Genomic_DNA"/>
</dbReference>
<feature type="non-terminal residue" evidence="2">
    <location>
        <position position="205"/>
    </location>
</feature>
<keyword evidence="3" id="KW-1185">Reference proteome</keyword>
<evidence type="ECO:0000313" key="3">
    <source>
        <dbReference type="Proteomes" id="UP001243009"/>
    </source>
</evidence>
<accession>A0ABT9E780</accession>
<sequence length="205" mass="21896">MARRRSVPAALACAAALLAAGSVSRASAQDLGNSQPCDGIPSCELQQQSAVPYKGDQTQGWAYYCTGDHPYYWGSAYAGNSGRWVQTNTCFTTTENGLAETGDPGKLDVTVTNWCPKAESYTISLACSPQPPPAWQENCTANAQYVTHDPGCPTVPNTSKQLSRTIGGVPIFFFLWVEQCSANLFWNCSADQGLVQCSSCTGKSD</sequence>
<gene>
    <name evidence="2" type="ORF">Q7A36_27065</name>
</gene>
<feature type="signal peptide" evidence="1">
    <location>
        <begin position="1"/>
        <end position="28"/>
    </location>
</feature>
<protein>
    <recommendedName>
        <fullName evidence="4">Secreted protein</fullName>
    </recommendedName>
</protein>
<evidence type="ECO:0000313" key="2">
    <source>
        <dbReference type="EMBL" id="MDO9712033.1"/>
    </source>
</evidence>
<comment type="caution">
    <text evidence="2">The sequence shown here is derived from an EMBL/GenBank/DDBJ whole genome shotgun (WGS) entry which is preliminary data.</text>
</comment>
<feature type="chain" id="PRO_5046509666" description="Secreted protein" evidence="1">
    <location>
        <begin position="29"/>
        <end position="205"/>
    </location>
</feature>
<evidence type="ECO:0008006" key="4">
    <source>
        <dbReference type="Google" id="ProtNLM"/>
    </source>
</evidence>
<dbReference type="Proteomes" id="UP001243009">
    <property type="component" value="Unassembled WGS sequence"/>
</dbReference>
<dbReference type="RefSeq" id="WP_305106887.1">
    <property type="nucleotide sequence ID" value="NZ_JAUTWS010000038.1"/>
</dbReference>